<gene>
    <name evidence="2" type="ORF">TH25_14900</name>
</gene>
<dbReference type="RefSeq" id="WP_114089047.1">
    <property type="nucleotide sequence ID" value="NZ_JPWH01000011.1"/>
</dbReference>
<organism evidence="2 3">
    <name type="scientific">Thalassospira profundimaris</name>
    <dbReference type="NCBI Taxonomy" id="502049"/>
    <lineage>
        <taxon>Bacteria</taxon>
        <taxon>Pseudomonadati</taxon>
        <taxon>Pseudomonadota</taxon>
        <taxon>Alphaproteobacteria</taxon>
        <taxon>Rhodospirillales</taxon>
        <taxon>Thalassospiraceae</taxon>
        <taxon>Thalassospira</taxon>
    </lineage>
</organism>
<comment type="caution">
    <text evidence="2">The sequence shown here is derived from an EMBL/GenBank/DDBJ whole genome shotgun (WGS) entry which is preliminary data.</text>
</comment>
<sequence length="482" mass="51759">MPSKGMDLYGFTPENDLPVSFDIKQPGSSHTTTINDTTPGTIFTRHIEVNTDLPFHVSGDYAMSAAGVNRSCEVNGFTGNISNSNMNNMLGNQQAQISSNAVVSYGFYDAGSGYGDVSYTSHHQNYACIGDANRPDWMAKMVANNKNAGTKPFSAFVLPGAHDAGMNTSQNISELVSNVKNFSVIASVLFGSLALMLGVAVGAIIAVLSVATNSLIERVIINLSITQKDTITNMLNLGTRYFDFRPGYNAKIEGISVASGDGLYHQHNMIPGMAFNDFLHETVAWLKAHPGEIVVVSLGFSGFYNDAMKPTADTLKQAINAALSGSGITYGGPSDTSTSYNDLIKANKRLLFLNNGVGFNDASKYDSYSDGAYATLTPDPILNQLKNMQHKPQNGAAYTVLQMQGTASAVSALWPKLATCTSDATSPLLMTKAYFDCTTYPWAEQNLASFDSKYPVVILNDFVDPHMSHIAEDATLLRAGQL</sequence>
<dbReference type="GO" id="GO:0006629">
    <property type="term" value="P:lipid metabolic process"/>
    <property type="evidence" value="ECO:0007669"/>
    <property type="project" value="InterPro"/>
</dbReference>
<keyword evidence="1" id="KW-0812">Transmembrane</keyword>
<reference evidence="2 3" key="1">
    <citation type="submission" date="2014-07" db="EMBL/GenBank/DDBJ databases">
        <title>Draft genome sequence of Thalassospira profundimaris S25-3-2.</title>
        <authorList>
            <person name="Lai Q."/>
            <person name="Shao Z."/>
        </authorList>
    </citation>
    <scope>NUCLEOTIDE SEQUENCE [LARGE SCALE GENOMIC DNA]</scope>
    <source>
        <strain evidence="2 3">S25-3-2</strain>
    </source>
</reference>
<evidence type="ECO:0000313" key="2">
    <source>
        <dbReference type="EMBL" id="RCK48342.1"/>
    </source>
</evidence>
<protein>
    <submittedName>
        <fullName evidence="2">Uncharacterized protein</fullName>
    </submittedName>
</protein>
<evidence type="ECO:0000256" key="1">
    <source>
        <dbReference type="SAM" id="Phobius"/>
    </source>
</evidence>
<dbReference type="InterPro" id="IPR051057">
    <property type="entry name" value="PI-PLC_domain"/>
</dbReference>
<dbReference type="AlphaFoldDB" id="A0A367X6M0"/>
<name>A0A367X6M0_9PROT</name>
<dbReference type="InterPro" id="IPR017946">
    <property type="entry name" value="PLC-like_Pdiesterase_TIM-brl"/>
</dbReference>
<dbReference type="Proteomes" id="UP000252517">
    <property type="component" value="Unassembled WGS sequence"/>
</dbReference>
<evidence type="ECO:0000313" key="3">
    <source>
        <dbReference type="Proteomes" id="UP000252517"/>
    </source>
</evidence>
<keyword evidence="1" id="KW-0472">Membrane</keyword>
<dbReference type="SUPFAM" id="SSF51695">
    <property type="entry name" value="PLC-like phosphodiesterases"/>
    <property type="match status" value="1"/>
</dbReference>
<keyword evidence="1" id="KW-1133">Transmembrane helix</keyword>
<dbReference type="EMBL" id="JPWH01000011">
    <property type="protein sequence ID" value="RCK48342.1"/>
    <property type="molecule type" value="Genomic_DNA"/>
</dbReference>
<dbReference type="GO" id="GO:0008081">
    <property type="term" value="F:phosphoric diester hydrolase activity"/>
    <property type="evidence" value="ECO:0007669"/>
    <property type="project" value="InterPro"/>
</dbReference>
<dbReference type="PANTHER" id="PTHR13593:SF146">
    <property type="entry name" value="PLC-LIKE PHOSPHODIESTERASE"/>
    <property type="match status" value="1"/>
</dbReference>
<proteinExistence type="predicted"/>
<dbReference type="PANTHER" id="PTHR13593">
    <property type="match status" value="1"/>
</dbReference>
<dbReference type="Gene3D" id="3.20.20.190">
    <property type="entry name" value="Phosphatidylinositol (PI) phosphodiesterase"/>
    <property type="match status" value="1"/>
</dbReference>
<accession>A0A367X6M0</accession>
<feature type="transmembrane region" description="Helical" evidence="1">
    <location>
        <begin position="182"/>
        <end position="208"/>
    </location>
</feature>
<dbReference type="OrthoDB" id="2079904at2"/>